<dbReference type="EMBL" id="JBBHLI010000003">
    <property type="protein sequence ID" value="MEK9500775.1"/>
    <property type="molecule type" value="Genomic_DNA"/>
</dbReference>
<accession>A0ABU9E7S0</accession>
<dbReference type="Pfam" id="PF03551">
    <property type="entry name" value="PadR"/>
    <property type="match status" value="1"/>
</dbReference>
<evidence type="ECO:0000313" key="2">
    <source>
        <dbReference type="EMBL" id="MEK9500775.1"/>
    </source>
</evidence>
<dbReference type="Gene3D" id="1.10.10.10">
    <property type="entry name" value="Winged helix-like DNA-binding domain superfamily/Winged helix DNA-binding domain"/>
    <property type="match status" value="1"/>
</dbReference>
<dbReference type="Proteomes" id="UP001484239">
    <property type="component" value="Unassembled WGS sequence"/>
</dbReference>
<dbReference type="PANTHER" id="PTHR33169:SF13">
    <property type="entry name" value="PADR-FAMILY TRANSCRIPTIONAL REGULATOR"/>
    <property type="match status" value="1"/>
</dbReference>
<organism evidence="2 3">
    <name type="scientific">Gaopeijia maritima</name>
    <dbReference type="NCBI Taxonomy" id="3119007"/>
    <lineage>
        <taxon>Bacteria</taxon>
        <taxon>Pseudomonadati</taxon>
        <taxon>Gemmatimonadota</taxon>
        <taxon>Longimicrobiia</taxon>
        <taxon>Gaopeijiales</taxon>
        <taxon>Gaopeijiaceae</taxon>
        <taxon>Gaopeijia</taxon>
    </lineage>
</organism>
<evidence type="ECO:0000259" key="1">
    <source>
        <dbReference type="Pfam" id="PF03551"/>
    </source>
</evidence>
<dbReference type="RefSeq" id="WP_405284271.1">
    <property type="nucleotide sequence ID" value="NZ_CP144380.1"/>
</dbReference>
<dbReference type="PANTHER" id="PTHR33169">
    <property type="entry name" value="PADR-FAMILY TRANSCRIPTIONAL REGULATOR"/>
    <property type="match status" value="1"/>
</dbReference>
<gene>
    <name evidence="2" type="ORF">WI372_07290</name>
</gene>
<dbReference type="SUPFAM" id="SSF46785">
    <property type="entry name" value="Winged helix' DNA-binding domain"/>
    <property type="match status" value="1"/>
</dbReference>
<name>A0ABU9E7S0_9BACT</name>
<evidence type="ECO:0000313" key="3">
    <source>
        <dbReference type="Proteomes" id="UP001484239"/>
    </source>
</evidence>
<dbReference type="InterPro" id="IPR036390">
    <property type="entry name" value="WH_DNA-bd_sf"/>
</dbReference>
<dbReference type="InterPro" id="IPR052509">
    <property type="entry name" value="Metal_resp_DNA-bind_regulator"/>
</dbReference>
<dbReference type="InterPro" id="IPR005149">
    <property type="entry name" value="Tscrpt_reg_PadR_N"/>
</dbReference>
<keyword evidence="3" id="KW-1185">Reference proteome</keyword>
<feature type="domain" description="Transcription regulator PadR N-terminal" evidence="1">
    <location>
        <begin position="16"/>
        <end position="86"/>
    </location>
</feature>
<reference evidence="2 3" key="1">
    <citation type="submission" date="2024-02" db="EMBL/GenBank/DDBJ databases">
        <title>A novel Gemmatimonadota bacterium.</title>
        <authorList>
            <person name="Du Z.-J."/>
            <person name="Ye Y.-Q."/>
        </authorList>
    </citation>
    <scope>NUCLEOTIDE SEQUENCE [LARGE SCALE GENOMIC DNA]</scope>
    <source>
        <strain evidence="2 3">DH-20</strain>
    </source>
</reference>
<dbReference type="InterPro" id="IPR036388">
    <property type="entry name" value="WH-like_DNA-bd_sf"/>
</dbReference>
<sequence>MDLQRILPLAPRDLLILAVLAEGPNHGYGLIKAVEARSQAGVLLDPANLYRVLRRMRTEGWIEESPDGDPRRRTHRITEAGRRVLDAELARLERLLGQARPALADGRGAP</sequence>
<protein>
    <submittedName>
        <fullName evidence="2">Helix-turn-helix transcriptional regulator</fullName>
    </submittedName>
</protein>
<proteinExistence type="predicted"/>
<comment type="caution">
    <text evidence="2">The sequence shown here is derived from an EMBL/GenBank/DDBJ whole genome shotgun (WGS) entry which is preliminary data.</text>
</comment>